<reference evidence="2" key="1">
    <citation type="submission" date="2023-02" db="EMBL/GenBank/DDBJ databases">
        <title>Colletotrichum kahawae CIFC_Que2 genome sequencing and assembly.</title>
        <authorList>
            <person name="Baroncelli R."/>
        </authorList>
    </citation>
    <scope>NUCLEOTIDE SEQUENCE</scope>
    <source>
        <strain evidence="2">CIFC_Que2</strain>
    </source>
</reference>
<keyword evidence="3" id="KW-1185">Reference proteome</keyword>
<organism evidence="2 3">
    <name type="scientific">Colletotrichum kahawae</name>
    <name type="common">Coffee berry disease fungus</name>
    <dbReference type="NCBI Taxonomy" id="34407"/>
    <lineage>
        <taxon>Eukaryota</taxon>
        <taxon>Fungi</taxon>
        <taxon>Dikarya</taxon>
        <taxon>Ascomycota</taxon>
        <taxon>Pezizomycotina</taxon>
        <taxon>Sordariomycetes</taxon>
        <taxon>Hypocreomycetidae</taxon>
        <taxon>Glomerellales</taxon>
        <taxon>Glomerellaceae</taxon>
        <taxon>Colletotrichum</taxon>
        <taxon>Colletotrichum gloeosporioides species complex</taxon>
    </lineage>
</organism>
<evidence type="ECO:0000313" key="2">
    <source>
        <dbReference type="EMBL" id="KAK2742000.1"/>
    </source>
</evidence>
<feature type="compositionally biased region" description="Basic and acidic residues" evidence="1">
    <location>
        <begin position="66"/>
        <end position="78"/>
    </location>
</feature>
<accession>A0AAD9Y5R3</accession>
<feature type="region of interest" description="Disordered" evidence="1">
    <location>
        <begin position="65"/>
        <end position="90"/>
    </location>
</feature>
<evidence type="ECO:0000256" key="1">
    <source>
        <dbReference type="SAM" id="MobiDB-lite"/>
    </source>
</evidence>
<feature type="region of interest" description="Disordered" evidence="1">
    <location>
        <begin position="25"/>
        <end position="47"/>
    </location>
</feature>
<dbReference type="Proteomes" id="UP001281614">
    <property type="component" value="Unassembled WGS sequence"/>
</dbReference>
<protein>
    <submittedName>
        <fullName evidence="2">Uncharacterized protein</fullName>
    </submittedName>
</protein>
<sequence length="114" mass="13017">MDLTDGNGVFKTYTRIHNRLGRSNVEAPYQGSNHFRPLESPPPPIASARFHGMVVDGRRVWMTARGAEKPPDADRQNAPDRLLPVPDHRRSTNVPFLASRLASFAERTEHRRYR</sequence>
<evidence type="ECO:0000313" key="3">
    <source>
        <dbReference type="Proteomes" id="UP001281614"/>
    </source>
</evidence>
<name>A0AAD9Y5R3_COLKA</name>
<dbReference type="AlphaFoldDB" id="A0AAD9Y5R3"/>
<dbReference type="EMBL" id="VYYT01000333">
    <property type="protein sequence ID" value="KAK2742000.1"/>
    <property type="molecule type" value="Genomic_DNA"/>
</dbReference>
<proteinExistence type="predicted"/>
<gene>
    <name evidence="2" type="ORF">CKAH01_01427</name>
</gene>
<comment type="caution">
    <text evidence="2">The sequence shown here is derived from an EMBL/GenBank/DDBJ whole genome shotgun (WGS) entry which is preliminary data.</text>
</comment>